<gene>
    <name evidence="2" type="ORF">J2S14_003087</name>
</gene>
<accession>A0ABU0D7C6</accession>
<dbReference type="RefSeq" id="WP_244682515.1">
    <property type="nucleotide sequence ID" value="NZ_JALIRM010000011.1"/>
</dbReference>
<dbReference type="EMBL" id="JAUSUO010000008">
    <property type="protein sequence ID" value="MDQ0344246.1"/>
    <property type="molecule type" value="Genomic_DNA"/>
</dbReference>
<keyword evidence="1" id="KW-0175">Coiled coil</keyword>
<evidence type="ECO:0000313" key="2">
    <source>
        <dbReference type="EMBL" id="MDQ0344246.1"/>
    </source>
</evidence>
<organism evidence="2 3">
    <name type="scientific">Lederbergia wuyishanensis</name>
    <dbReference type="NCBI Taxonomy" id="1347903"/>
    <lineage>
        <taxon>Bacteria</taxon>
        <taxon>Bacillati</taxon>
        <taxon>Bacillota</taxon>
        <taxon>Bacilli</taxon>
        <taxon>Bacillales</taxon>
        <taxon>Bacillaceae</taxon>
        <taxon>Lederbergia</taxon>
    </lineage>
</organism>
<reference evidence="2 3" key="1">
    <citation type="submission" date="2023-07" db="EMBL/GenBank/DDBJ databases">
        <title>Genomic Encyclopedia of Type Strains, Phase IV (KMG-IV): sequencing the most valuable type-strain genomes for metagenomic binning, comparative biology and taxonomic classification.</title>
        <authorList>
            <person name="Goeker M."/>
        </authorList>
    </citation>
    <scope>NUCLEOTIDE SEQUENCE [LARGE SCALE GENOMIC DNA]</scope>
    <source>
        <strain evidence="2 3">DSM 27848</strain>
    </source>
</reference>
<evidence type="ECO:0000256" key="1">
    <source>
        <dbReference type="SAM" id="Coils"/>
    </source>
</evidence>
<keyword evidence="2" id="KW-0808">Transferase</keyword>
<proteinExistence type="predicted"/>
<comment type="caution">
    <text evidence="2">The sequence shown here is derived from an EMBL/GenBank/DDBJ whole genome shotgun (WGS) entry which is preliminary data.</text>
</comment>
<keyword evidence="2" id="KW-0418">Kinase</keyword>
<evidence type="ECO:0000313" key="3">
    <source>
        <dbReference type="Proteomes" id="UP001232343"/>
    </source>
</evidence>
<feature type="coiled-coil region" evidence="1">
    <location>
        <begin position="14"/>
        <end position="41"/>
    </location>
</feature>
<protein>
    <submittedName>
        <fullName evidence="2">Signal transduction histidine kinase</fullName>
    </submittedName>
</protein>
<sequence length="75" mass="8720">MSWNKLVSEVQAHNRYLIDEIKEKNNEILRLREALEFYADKSNYEYSVDVWEEVNATILEDDGEKARQALGVDGG</sequence>
<dbReference type="GO" id="GO:0016301">
    <property type="term" value="F:kinase activity"/>
    <property type="evidence" value="ECO:0007669"/>
    <property type="project" value="UniProtKB-KW"/>
</dbReference>
<keyword evidence="3" id="KW-1185">Reference proteome</keyword>
<dbReference type="Proteomes" id="UP001232343">
    <property type="component" value="Unassembled WGS sequence"/>
</dbReference>
<name>A0ABU0D7C6_9BACI</name>